<accession>A0A5N6Y4P4</accession>
<sequence>MPSRLPAPLFNFEWPLDSPELASPSSTRKRRSNSSPEAPQRSTEAIFNEIIHKISTIREFTELVYGSIPPEQGSLICRTFLESGVFEASNARANFNARTGMLWIRVWLTELHGVQFRWVTYTGFRWAIEGLMNKAELYLFDVGAGTTHNSFTGKYTHSSKDPDLFLRAATNRLPSIVFECGWSESWPRLHADKDLWMYGSTTVKMVILLKWSKCAGNRCKGTAEVWTRNPAGGLIMSEKSIFPEPIPAPDPGTDVIQFTKLDLFGQHMVAGQDPNTVLALDLSDLRDSARE</sequence>
<dbReference type="OrthoDB" id="76567at2759"/>
<dbReference type="Proteomes" id="UP000325558">
    <property type="component" value="Unassembled WGS sequence"/>
</dbReference>
<evidence type="ECO:0000256" key="1">
    <source>
        <dbReference type="SAM" id="MobiDB-lite"/>
    </source>
</evidence>
<protein>
    <submittedName>
        <fullName evidence="2">Uncharacterized protein</fullName>
    </submittedName>
</protein>
<proteinExistence type="predicted"/>
<name>A0A5N6Y4P4_9EURO</name>
<gene>
    <name evidence="2" type="ORF">BDV24DRAFT_175335</name>
</gene>
<evidence type="ECO:0000313" key="2">
    <source>
        <dbReference type="EMBL" id="KAE8340437.1"/>
    </source>
</evidence>
<reference evidence="2" key="1">
    <citation type="submission" date="2019-04" db="EMBL/GenBank/DDBJ databases">
        <title>Friends and foes A comparative genomics study of 23 Aspergillus species from section Flavi.</title>
        <authorList>
            <consortium name="DOE Joint Genome Institute"/>
            <person name="Kjaerbolling I."/>
            <person name="Vesth T."/>
            <person name="Frisvad J.C."/>
            <person name="Nybo J.L."/>
            <person name="Theobald S."/>
            <person name="Kildgaard S."/>
            <person name="Isbrandt T."/>
            <person name="Kuo A."/>
            <person name="Sato A."/>
            <person name="Lyhne E.K."/>
            <person name="Kogle M.E."/>
            <person name="Wiebenga A."/>
            <person name="Kun R.S."/>
            <person name="Lubbers R.J."/>
            <person name="Makela M.R."/>
            <person name="Barry K."/>
            <person name="Chovatia M."/>
            <person name="Clum A."/>
            <person name="Daum C."/>
            <person name="Haridas S."/>
            <person name="He G."/>
            <person name="LaButti K."/>
            <person name="Lipzen A."/>
            <person name="Mondo S."/>
            <person name="Riley R."/>
            <person name="Salamov A."/>
            <person name="Simmons B.A."/>
            <person name="Magnuson J.K."/>
            <person name="Henrissat B."/>
            <person name="Mortensen U.H."/>
            <person name="Larsen T.O."/>
            <person name="Devries R.P."/>
            <person name="Grigoriev I.V."/>
            <person name="Machida M."/>
            <person name="Baker S.E."/>
            <person name="Andersen M.R."/>
        </authorList>
    </citation>
    <scope>NUCLEOTIDE SEQUENCE</scope>
    <source>
        <strain evidence="2">CBS 117612</strain>
    </source>
</reference>
<dbReference type="AlphaFoldDB" id="A0A5N6Y4P4"/>
<organism evidence="2">
    <name type="scientific">Aspergillus arachidicola</name>
    <dbReference type="NCBI Taxonomy" id="656916"/>
    <lineage>
        <taxon>Eukaryota</taxon>
        <taxon>Fungi</taxon>
        <taxon>Dikarya</taxon>
        <taxon>Ascomycota</taxon>
        <taxon>Pezizomycotina</taxon>
        <taxon>Eurotiomycetes</taxon>
        <taxon>Eurotiomycetidae</taxon>
        <taxon>Eurotiales</taxon>
        <taxon>Aspergillaceae</taxon>
        <taxon>Aspergillus</taxon>
        <taxon>Aspergillus subgen. Circumdati</taxon>
    </lineage>
</organism>
<dbReference type="EMBL" id="ML737148">
    <property type="protein sequence ID" value="KAE8340437.1"/>
    <property type="molecule type" value="Genomic_DNA"/>
</dbReference>
<feature type="region of interest" description="Disordered" evidence="1">
    <location>
        <begin position="1"/>
        <end position="41"/>
    </location>
</feature>